<evidence type="ECO:0000256" key="3">
    <source>
        <dbReference type="ARBA" id="ARBA00023125"/>
    </source>
</evidence>
<keyword evidence="4" id="KW-0804">Transcription</keyword>
<evidence type="ECO:0000256" key="5">
    <source>
        <dbReference type="SAM" id="MobiDB-lite"/>
    </source>
</evidence>
<dbReference type="Proteomes" id="UP000465266">
    <property type="component" value="Unassembled WGS sequence"/>
</dbReference>
<keyword evidence="2" id="KW-0805">Transcription regulation</keyword>
<keyword evidence="3" id="KW-0238">DNA-binding</keyword>
<evidence type="ECO:0008006" key="8">
    <source>
        <dbReference type="Google" id="ProtNLM"/>
    </source>
</evidence>
<dbReference type="InterPro" id="IPR052073">
    <property type="entry name" value="Amide_Lactam_Regulators"/>
</dbReference>
<comment type="caution">
    <text evidence="6">The sequence shown here is derived from an EMBL/GenBank/DDBJ whole genome shotgun (WGS) entry which is preliminary data.</text>
</comment>
<reference evidence="6 7" key="1">
    <citation type="submission" date="2020-01" db="EMBL/GenBank/DDBJ databases">
        <title>Draft genome sequence of Aspergillus udagawae IFM 53868.</title>
        <authorList>
            <person name="Takahashi H."/>
            <person name="Yaguchi T."/>
        </authorList>
    </citation>
    <scope>NUCLEOTIDE SEQUENCE [LARGE SCALE GENOMIC DNA]</scope>
    <source>
        <strain evidence="6 7">IFM 53868</strain>
    </source>
</reference>
<evidence type="ECO:0000313" key="7">
    <source>
        <dbReference type="Proteomes" id="UP000465266"/>
    </source>
</evidence>
<proteinExistence type="predicted"/>
<accession>A0ABQ1BC73</accession>
<evidence type="ECO:0000256" key="1">
    <source>
        <dbReference type="ARBA" id="ARBA00022833"/>
    </source>
</evidence>
<feature type="region of interest" description="Disordered" evidence="5">
    <location>
        <begin position="196"/>
        <end position="218"/>
    </location>
</feature>
<evidence type="ECO:0000256" key="4">
    <source>
        <dbReference type="ARBA" id="ARBA00023163"/>
    </source>
</evidence>
<protein>
    <recommendedName>
        <fullName evidence="8">Transcription factor domain-containing protein</fullName>
    </recommendedName>
</protein>
<name>A0ABQ1BC73_9EURO</name>
<dbReference type="EMBL" id="BLKG01000180">
    <property type="protein sequence ID" value="GFF98231.1"/>
    <property type="molecule type" value="Genomic_DNA"/>
</dbReference>
<sequence>MRGLSAYIFGDLIKVTDVLPLFKPPHRIWLLIADQLGRVITTYRPRLEGARDQFPDLSLFEEFVETSQAWGIEPLLLDSLELYYHATIILGTYATELQGRQPSRESRIHQSQAILALAATCRRKDIMDFAPLPISAYSLSLAFSITYRQLQRAKLMSHQLLARDNLSIFHQSLKSLSSTWWLAAVMMRLGKQALESSQRHAAQGQSKPQLPTSQLNEVSRSRSPLIQSPILSNINYSISQTDTSYFDNPNASQSSLNTLEDPLSGISFWSGPDHLFENRDSSTLGEDSLETFFENFLDISFPTCLGDQSTMY</sequence>
<keyword evidence="1" id="KW-0862">Zinc</keyword>
<gene>
    <name evidence="6" type="ORF">IFM53868_09700</name>
</gene>
<evidence type="ECO:0000313" key="6">
    <source>
        <dbReference type="EMBL" id="GFF98231.1"/>
    </source>
</evidence>
<keyword evidence="7" id="KW-1185">Reference proteome</keyword>
<evidence type="ECO:0000256" key="2">
    <source>
        <dbReference type="ARBA" id="ARBA00023015"/>
    </source>
</evidence>
<dbReference type="PANTHER" id="PTHR47171:SF6">
    <property type="entry name" value="SPECIFIC TRANSCRIPTION FACTOR, PUTATIVE (AFU_ORTHOLOGUE AFUA_2G06130)-RELATED"/>
    <property type="match status" value="1"/>
</dbReference>
<dbReference type="PANTHER" id="PTHR47171">
    <property type="entry name" value="FARA-RELATED"/>
    <property type="match status" value="1"/>
</dbReference>
<organism evidence="6 7">
    <name type="scientific">Aspergillus udagawae</name>
    <dbReference type="NCBI Taxonomy" id="91492"/>
    <lineage>
        <taxon>Eukaryota</taxon>
        <taxon>Fungi</taxon>
        <taxon>Dikarya</taxon>
        <taxon>Ascomycota</taxon>
        <taxon>Pezizomycotina</taxon>
        <taxon>Eurotiomycetes</taxon>
        <taxon>Eurotiomycetidae</taxon>
        <taxon>Eurotiales</taxon>
        <taxon>Aspergillaceae</taxon>
        <taxon>Aspergillus</taxon>
        <taxon>Aspergillus subgen. Fumigati</taxon>
    </lineage>
</organism>